<feature type="binding site" evidence="8">
    <location>
        <position position="320"/>
    </location>
    <ligand>
        <name>Mn(2+)</name>
        <dbReference type="ChEBI" id="CHEBI:29035"/>
        <label>1</label>
    </ligand>
</feature>
<dbReference type="RefSeq" id="WP_116479698.1">
    <property type="nucleotide sequence ID" value="NZ_QEKV01000002.1"/>
</dbReference>
<evidence type="ECO:0000256" key="7">
    <source>
        <dbReference type="ARBA" id="ARBA00049972"/>
    </source>
</evidence>
<evidence type="ECO:0000256" key="4">
    <source>
        <dbReference type="ARBA" id="ARBA00022438"/>
    </source>
</evidence>
<dbReference type="InterPro" id="IPR000819">
    <property type="entry name" value="Peptidase_M17_C"/>
</dbReference>
<feature type="binding site" evidence="8">
    <location>
        <position position="243"/>
    </location>
    <ligand>
        <name>Mn(2+)</name>
        <dbReference type="ChEBI" id="CHEBI:29035"/>
        <label>2</label>
    </ligand>
</feature>
<comment type="catalytic activity">
    <reaction evidence="1 8">
        <text>Release of an N-terminal amino acid, Xaa-|-Yaa-, in which Xaa is preferably Leu, but may be other amino acids including Pro although not Arg or Lys, and Yaa may be Pro. Amino acid amides and methyl esters are also readily hydrolyzed, but rates on arylamides are exceedingly low.</text>
        <dbReference type="EC" id="3.4.11.1"/>
    </reaction>
</comment>
<comment type="similarity">
    <text evidence="3 8">Belongs to the peptidase M17 family.</text>
</comment>
<dbReference type="HAMAP" id="MF_00181">
    <property type="entry name" value="Cytosol_peptidase_M17"/>
    <property type="match status" value="1"/>
</dbReference>
<dbReference type="GO" id="GO:0030145">
    <property type="term" value="F:manganese ion binding"/>
    <property type="evidence" value="ECO:0007669"/>
    <property type="project" value="UniProtKB-UniRule"/>
</dbReference>
<evidence type="ECO:0000256" key="2">
    <source>
        <dbReference type="ARBA" id="ARBA00000967"/>
    </source>
</evidence>
<dbReference type="SUPFAM" id="SSF53187">
    <property type="entry name" value="Zn-dependent exopeptidases"/>
    <property type="match status" value="1"/>
</dbReference>
<dbReference type="Pfam" id="PF02789">
    <property type="entry name" value="Peptidase_M17_N"/>
    <property type="match status" value="1"/>
</dbReference>
<dbReference type="AlphaFoldDB" id="A0A2U1E5K6"/>
<keyword evidence="8" id="KW-0963">Cytoplasm</keyword>
<keyword evidence="5 8" id="KW-0645">Protease</keyword>
<dbReference type="Gene3D" id="3.40.630.10">
    <property type="entry name" value="Zn peptidases"/>
    <property type="match status" value="1"/>
</dbReference>
<dbReference type="GO" id="GO:0006508">
    <property type="term" value="P:proteolysis"/>
    <property type="evidence" value="ECO:0007669"/>
    <property type="project" value="UniProtKB-KW"/>
</dbReference>
<feature type="binding site" evidence="8">
    <location>
        <position position="238"/>
    </location>
    <ligand>
        <name>Mn(2+)</name>
        <dbReference type="ChEBI" id="CHEBI:29035"/>
        <label>2</label>
    </ligand>
</feature>
<proteinExistence type="inferred from homology"/>
<evidence type="ECO:0000256" key="3">
    <source>
        <dbReference type="ARBA" id="ARBA00009528"/>
    </source>
</evidence>
<dbReference type="PANTHER" id="PTHR11963">
    <property type="entry name" value="LEUCINE AMINOPEPTIDASE-RELATED"/>
    <property type="match status" value="1"/>
</dbReference>
<dbReference type="InterPro" id="IPR011356">
    <property type="entry name" value="Leucine_aapep/pepB"/>
</dbReference>
<dbReference type="EC" id="3.4.11.1" evidence="8"/>
<dbReference type="GO" id="GO:0070006">
    <property type="term" value="F:metalloaminopeptidase activity"/>
    <property type="evidence" value="ECO:0007669"/>
    <property type="project" value="InterPro"/>
</dbReference>
<dbReference type="NCBIfam" id="NF002083">
    <property type="entry name" value="PRK00913.3-5"/>
    <property type="match status" value="1"/>
</dbReference>
<evidence type="ECO:0000256" key="5">
    <source>
        <dbReference type="ARBA" id="ARBA00022670"/>
    </source>
</evidence>
<feature type="binding site" evidence="8">
    <location>
        <position position="243"/>
    </location>
    <ligand>
        <name>Mn(2+)</name>
        <dbReference type="ChEBI" id="CHEBI:29035"/>
        <label>1</label>
    </ligand>
</feature>
<name>A0A2U1E5K6_9FIRM</name>
<comment type="catalytic activity">
    <reaction evidence="2 8">
        <text>Release of an N-terminal amino acid, preferentially leucine, but not glutamic or aspartic acids.</text>
        <dbReference type="EC" id="3.4.11.10"/>
    </reaction>
</comment>
<dbReference type="Gene3D" id="3.40.220.10">
    <property type="entry name" value="Leucine Aminopeptidase, subunit E, domain 1"/>
    <property type="match status" value="1"/>
</dbReference>
<evidence type="ECO:0000313" key="11">
    <source>
        <dbReference type="Proteomes" id="UP000245793"/>
    </source>
</evidence>
<feature type="active site" evidence="8">
    <location>
        <position position="250"/>
    </location>
</feature>
<accession>A0A2U1E5K6</accession>
<evidence type="ECO:0000256" key="6">
    <source>
        <dbReference type="ARBA" id="ARBA00022801"/>
    </source>
</evidence>
<evidence type="ECO:0000313" key="10">
    <source>
        <dbReference type="EMBL" id="PVY95217.1"/>
    </source>
</evidence>
<dbReference type="EMBL" id="QEKV01000002">
    <property type="protein sequence ID" value="PVY95217.1"/>
    <property type="molecule type" value="Genomic_DNA"/>
</dbReference>
<feature type="active site" evidence="8">
    <location>
        <position position="324"/>
    </location>
</feature>
<evidence type="ECO:0000256" key="1">
    <source>
        <dbReference type="ARBA" id="ARBA00000135"/>
    </source>
</evidence>
<dbReference type="SUPFAM" id="SSF52949">
    <property type="entry name" value="Macro domain-like"/>
    <property type="match status" value="1"/>
</dbReference>
<feature type="domain" description="Cytosol aminopeptidase" evidence="9">
    <location>
        <begin position="318"/>
        <end position="325"/>
    </location>
</feature>
<dbReference type="GO" id="GO:0005737">
    <property type="term" value="C:cytoplasm"/>
    <property type="evidence" value="ECO:0007669"/>
    <property type="project" value="UniProtKB-SubCell"/>
</dbReference>
<evidence type="ECO:0000259" key="9">
    <source>
        <dbReference type="PROSITE" id="PS00631"/>
    </source>
</evidence>
<evidence type="ECO:0000256" key="8">
    <source>
        <dbReference type="HAMAP-Rule" id="MF_00181"/>
    </source>
</evidence>
<keyword evidence="8" id="KW-0464">Manganese</keyword>
<dbReference type="PRINTS" id="PR00481">
    <property type="entry name" value="LAMNOPPTDASE"/>
</dbReference>
<comment type="subcellular location">
    <subcellularLocation>
        <location evidence="8">Cytoplasm</location>
    </subcellularLocation>
</comment>
<organism evidence="10 11">
    <name type="scientific">Ezakiella coagulans</name>
    <dbReference type="NCBI Taxonomy" id="46507"/>
    <lineage>
        <taxon>Bacteria</taxon>
        <taxon>Bacillati</taxon>
        <taxon>Bacillota</taxon>
        <taxon>Tissierellia</taxon>
        <taxon>Ezakiella</taxon>
    </lineage>
</organism>
<feature type="binding site" evidence="8">
    <location>
        <position position="322"/>
    </location>
    <ligand>
        <name>Mn(2+)</name>
        <dbReference type="ChEBI" id="CHEBI:29035"/>
        <label>2</label>
    </ligand>
</feature>
<dbReference type="EC" id="3.4.11.10" evidence="8"/>
<keyword evidence="6 8" id="KW-0378">Hydrolase</keyword>
<dbReference type="PANTHER" id="PTHR11963:SF23">
    <property type="entry name" value="CYTOSOL AMINOPEPTIDASE"/>
    <property type="match status" value="1"/>
</dbReference>
<dbReference type="CDD" id="cd00433">
    <property type="entry name" value="Peptidase_M17"/>
    <property type="match status" value="1"/>
</dbReference>
<keyword evidence="4 8" id="KW-0031">Aminopeptidase</keyword>
<protein>
    <recommendedName>
        <fullName evidence="8">Probable cytosol aminopeptidase</fullName>
        <ecNumber evidence="8">3.4.11.1</ecNumber>
    </recommendedName>
    <alternativeName>
        <fullName evidence="8">Leucine aminopeptidase</fullName>
        <shortName evidence="8">LAP</shortName>
        <ecNumber evidence="8">3.4.11.10</ecNumber>
    </alternativeName>
    <alternativeName>
        <fullName evidence="8">Leucyl aminopeptidase</fullName>
    </alternativeName>
</protein>
<dbReference type="InterPro" id="IPR043472">
    <property type="entry name" value="Macro_dom-like"/>
</dbReference>
<dbReference type="Proteomes" id="UP000245793">
    <property type="component" value="Unassembled WGS sequence"/>
</dbReference>
<feature type="binding site" evidence="8">
    <location>
        <position position="322"/>
    </location>
    <ligand>
        <name>Mn(2+)</name>
        <dbReference type="ChEBI" id="CHEBI:29035"/>
        <label>1</label>
    </ligand>
</feature>
<reference evidence="10 11" key="1">
    <citation type="submission" date="2018-04" db="EMBL/GenBank/DDBJ databases">
        <title>Genomic Encyclopedia of Type Strains, Phase IV (KMG-IV): sequencing the most valuable type-strain genomes for metagenomic binning, comparative biology and taxonomic classification.</title>
        <authorList>
            <person name="Goeker M."/>
        </authorList>
    </citation>
    <scope>NUCLEOTIDE SEQUENCE [LARGE SCALE GENOMIC DNA]</scope>
    <source>
        <strain evidence="10 11">DSM 20705</strain>
    </source>
</reference>
<dbReference type="PROSITE" id="PS00631">
    <property type="entry name" value="CYTOSOL_AP"/>
    <property type="match status" value="1"/>
</dbReference>
<feature type="binding site" evidence="8">
    <location>
        <position position="261"/>
    </location>
    <ligand>
        <name>Mn(2+)</name>
        <dbReference type="ChEBI" id="CHEBI:29035"/>
        <label>2</label>
    </ligand>
</feature>
<gene>
    <name evidence="8" type="primary">pepA</name>
    <name evidence="10" type="ORF">C7381_102106</name>
</gene>
<sequence length="470" mass="51028">MKINIGKQNGEIIKFVAKESEIKCDNLKYLVDNNFFNRENGETFLNLKCENPVLLTGLGKPDDITIDTLKVAGLNAGKEANRLKLEKVTVCVPELKNFTRKETALAIIEGLLNSTYNYDNYKKTKCEINLKEITACEDCTGDLNNDDIEELMAKWSGIVFARNLVNTPANDLYPETLANEAMKLKELGVDVKVFGKEEIEKIGMKAYLSVARGSNREPKLIVMEYMKGEGAPISFVGKGLTYDSGGYSLKPNDGMKTMKSDMGGSAAVIGAIKAIAEAKLKVNVVGVVAACENMLDGGAYKPGDIIGSLRGLSIEVDNTDAEGRLTLADAVTYSEMNYSPKLMVELATLTGACIVAMGAHRSGVLGNDAESIEHVLKCAKLENERAWSLPYGKDYQDLNKSDIADIKNSGGRWGGASSAGEFVGAFIENTKWVHVDIAGPAFNSAPFMEQPKGGTGHMVKTLYRIAKENK</sequence>
<keyword evidence="8" id="KW-0479">Metal-binding</keyword>
<comment type="caution">
    <text evidence="10">The sequence shown here is derived from an EMBL/GenBank/DDBJ whole genome shotgun (WGS) entry which is preliminary data.</text>
</comment>
<dbReference type="InterPro" id="IPR023042">
    <property type="entry name" value="Peptidase_M17_leu_NH2_pept"/>
</dbReference>
<comment type="function">
    <text evidence="7 8">Presumably involved in the processing and regular turnover of intracellular proteins. Catalyzes the removal of unsubstituted N-terminal amino acids from various peptides.</text>
</comment>
<keyword evidence="11" id="KW-1185">Reference proteome</keyword>
<dbReference type="InterPro" id="IPR008283">
    <property type="entry name" value="Peptidase_M17_N"/>
</dbReference>
<dbReference type="Pfam" id="PF00883">
    <property type="entry name" value="Peptidase_M17"/>
    <property type="match status" value="1"/>
</dbReference>
<comment type="cofactor">
    <cofactor evidence="8">
        <name>Mn(2+)</name>
        <dbReference type="ChEBI" id="CHEBI:29035"/>
    </cofactor>
    <text evidence="8">Binds 2 manganese ions per subunit.</text>
</comment>